<reference evidence="4" key="1">
    <citation type="submission" date="2017-11" db="EMBL/GenBank/DDBJ databases">
        <authorList>
            <person name="Kuznetsova I."/>
            <person name="Sazanova A."/>
            <person name="Chirak E."/>
            <person name="Safronova V."/>
            <person name="Willems A."/>
        </authorList>
    </citation>
    <scope>NUCLEOTIDE SEQUENCE [LARGE SCALE GENOMIC DNA]</scope>
    <source>
        <strain evidence="4">PEPV15</strain>
    </source>
</reference>
<dbReference type="OrthoDB" id="9804721at2"/>
<comment type="caution">
    <text evidence="3">The sequence shown here is derived from an EMBL/GenBank/DDBJ whole genome shotgun (WGS) entry which is preliminary data.</text>
</comment>
<gene>
    <name evidence="3" type="ORF">CU100_17810</name>
</gene>
<comment type="similarity">
    <text evidence="1">Belongs to the universal stress protein A family.</text>
</comment>
<dbReference type="Proteomes" id="UP000241158">
    <property type="component" value="Unassembled WGS sequence"/>
</dbReference>
<dbReference type="CDD" id="cd00293">
    <property type="entry name" value="USP-like"/>
    <property type="match status" value="1"/>
</dbReference>
<proteinExistence type="inferred from homology"/>
<evidence type="ECO:0000259" key="2">
    <source>
        <dbReference type="Pfam" id="PF00582"/>
    </source>
</evidence>
<keyword evidence="4" id="KW-1185">Reference proteome</keyword>
<dbReference type="Gene3D" id="3.40.50.12370">
    <property type="match status" value="1"/>
</dbReference>
<evidence type="ECO:0000313" key="3">
    <source>
        <dbReference type="EMBL" id="PSH57114.1"/>
    </source>
</evidence>
<sequence length="278" mass="30027">MRFKSLLSIVEVNQTDNDLKIAIDLCSEINAHLSMMVFAVASLPPIGDYPIGTADVWVKERQSDLAALKERVNTVEMLVRDAGISASITDEYPEPAQIGHIVGRYARYADATIVGPDLLANETLKSKVIDGALFESGRPIFLIPHGTKPTLRPKRVLLAWDFAIECARAAREALDIMASAEAVHVTIVDPDTSSIANGPEPGADIAGYLAHHGIKVDVDRLPSGGEPIADVLKQHATDISADLVVMGGYGHSRTREWIFGGVTRSMIEDPSVPILMAR</sequence>
<feature type="domain" description="UspA" evidence="2">
    <location>
        <begin position="154"/>
        <end position="278"/>
    </location>
</feature>
<name>A0A2P7ASB4_9HYPH</name>
<dbReference type="PRINTS" id="PR01438">
    <property type="entry name" value="UNVRSLSTRESS"/>
</dbReference>
<dbReference type="Pfam" id="PF00582">
    <property type="entry name" value="Usp"/>
    <property type="match status" value="1"/>
</dbReference>
<dbReference type="InterPro" id="IPR006015">
    <property type="entry name" value="Universal_stress_UspA"/>
</dbReference>
<dbReference type="RefSeq" id="WP_106717879.1">
    <property type="nucleotide sequence ID" value="NZ_JACHXT010000003.1"/>
</dbReference>
<dbReference type="EMBL" id="PGGN01000003">
    <property type="protein sequence ID" value="PSH57114.1"/>
    <property type="molecule type" value="Genomic_DNA"/>
</dbReference>
<dbReference type="AlphaFoldDB" id="A0A2P7ASB4"/>
<accession>A0A2P7ASB4</accession>
<evidence type="ECO:0000256" key="1">
    <source>
        <dbReference type="ARBA" id="ARBA00008791"/>
    </source>
</evidence>
<protein>
    <submittedName>
        <fullName evidence="3">Universal stress protein</fullName>
    </submittedName>
</protein>
<organism evidence="3 4">
    <name type="scientific">Phyllobacterium endophyticum</name>
    <dbReference type="NCBI Taxonomy" id="1149773"/>
    <lineage>
        <taxon>Bacteria</taxon>
        <taxon>Pseudomonadati</taxon>
        <taxon>Pseudomonadota</taxon>
        <taxon>Alphaproteobacteria</taxon>
        <taxon>Hyphomicrobiales</taxon>
        <taxon>Phyllobacteriaceae</taxon>
        <taxon>Phyllobacterium</taxon>
    </lineage>
</organism>
<evidence type="ECO:0000313" key="4">
    <source>
        <dbReference type="Proteomes" id="UP000241158"/>
    </source>
</evidence>
<dbReference type="PANTHER" id="PTHR46268:SF15">
    <property type="entry name" value="UNIVERSAL STRESS PROTEIN HP_0031"/>
    <property type="match status" value="1"/>
</dbReference>
<dbReference type="PANTHER" id="PTHR46268">
    <property type="entry name" value="STRESS RESPONSE PROTEIN NHAX"/>
    <property type="match status" value="1"/>
</dbReference>
<dbReference type="InterPro" id="IPR006016">
    <property type="entry name" value="UspA"/>
</dbReference>
<dbReference type="SUPFAM" id="SSF52402">
    <property type="entry name" value="Adenine nucleotide alpha hydrolases-like"/>
    <property type="match status" value="1"/>
</dbReference>